<organism evidence="2 3">
    <name type="scientific">Pseudomonas fluorescens</name>
    <dbReference type="NCBI Taxonomy" id="294"/>
    <lineage>
        <taxon>Bacteria</taxon>
        <taxon>Pseudomonadati</taxon>
        <taxon>Pseudomonadota</taxon>
        <taxon>Gammaproteobacteria</taxon>
        <taxon>Pseudomonadales</taxon>
        <taxon>Pseudomonadaceae</taxon>
        <taxon>Pseudomonas</taxon>
    </lineage>
</organism>
<evidence type="ECO:0000313" key="2">
    <source>
        <dbReference type="EMBL" id="VVN80892.1"/>
    </source>
</evidence>
<name>A0A5E7AMW7_PSEFL</name>
<evidence type="ECO:0000256" key="1">
    <source>
        <dbReference type="SAM" id="MobiDB-lite"/>
    </source>
</evidence>
<feature type="region of interest" description="Disordered" evidence="1">
    <location>
        <begin position="1"/>
        <end position="70"/>
    </location>
</feature>
<proteinExistence type="predicted"/>
<feature type="compositionally biased region" description="Basic and acidic residues" evidence="1">
    <location>
        <begin position="60"/>
        <end position="70"/>
    </location>
</feature>
<gene>
    <name evidence="2" type="ORF">PS723_01079</name>
</gene>
<dbReference type="AlphaFoldDB" id="A0A5E7AMW7"/>
<feature type="compositionally biased region" description="Basic and acidic residues" evidence="1">
    <location>
        <begin position="23"/>
        <end position="35"/>
    </location>
</feature>
<dbReference type="Proteomes" id="UP000379480">
    <property type="component" value="Unassembled WGS sequence"/>
</dbReference>
<dbReference type="EMBL" id="CABVHY010000004">
    <property type="protein sequence ID" value="VVN80892.1"/>
    <property type="molecule type" value="Genomic_DNA"/>
</dbReference>
<dbReference type="RefSeq" id="WP_150802644.1">
    <property type="nucleotide sequence ID" value="NZ_CABVHY010000004.1"/>
</dbReference>
<evidence type="ECO:0000313" key="3">
    <source>
        <dbReference type="Proteomes" id="UP000379480"/>
    </source>
</evidence>
<dbReference type="OrthoDB" id="7023058at2"/>
<accession>A0A5E7AMW7</accession>
<feature type="compositionally biased region" description="Basic and acidic residues" evidence="1">
    <location>
        <begin position="1"/>
        <end position="10"/>
    </location>
</feature>
<sequence>MTSRSKRPDTDTTPEYPLSAPIDPRDPERKKTRVELEEEDMPESGVRVDEVEADPDDPDIAGKDGSGRPS</sequence>
<protein>
    <submittedName>
        <fullName evidence="2">Uncharacterized protein</fullName>
    </submittedName>
</protein>
<reference evidence="2 3" key="1">
    <citation type="submission" date="2019-09" db="EMBL/GenBank/DDBJ databases">
        <authorList>
            <person name="Chandra G."/>
            <person name="Truman W A."/>
        </authorList>
    </citation>
    <scope>NUCLEOTIDE SEQUENCE [LARGE SCALE GENOMIC DNA]</scope>
    <source>
        <strain evidence="2">PS723</strain>
    </source>
</reference>